<feature type="compositionally biased region" description="Basic and acidic residues" evidence="1">
    <location>
        <begin position="17"/>
        <end position="28"/>
    </location>
</feature>
<organism evidence="2">
    <name type="scientific">Steinernema carpocapsae</name>
    <name type="common">Entomopathogenic nematode</name>
    <dbReference type="NCBI Taxonomy" id="34508"/>
    <lineage>
        <taxon>Eukaryota</taxon>
        <taxon>Metazoa</taxon>
        <taxon>Ecdysozoa</taxon>
        <taxon>Nematoda</taxon>
        <taxon>Chromadorea</taxon>
        <taxon>Rhabditida</taxon>
        <taxon>Tylenchina</taxon>
        <taxon>Panagrolaimomorpha</taxon>
        <taxon>Strongyloidoidea</taxon>
        <taxon>Steinernematidae</taxon>
        <taxon>Steinernema</taxon>
    </lineage>
</organism>
<gene>
    <name evidence="2" type="ORF">L596_006470</name>
</gene>
<accession>A0A4U8V4I3</accession>
<reference evidence="2" key="3">
    <citation type="journal article" date="2019" name="G3 (Bethesda)">
        <title>Hybrid Assembly of the Genome of the Entomopathogenic Nematode Steinernema carpocapsae Identifies the X-Chromosome.</title>
        <authorList>
            <person name="Serra L."/>
            <person name="Macchietto M."/>
            <person name="Macias-Munoz A."/>
            <person name="McGill C.J."/>
            <person name="Rodriguez I.M."/>
            <person name="Rodriguez B."/>
            <person name="Murad R."/>
            <person name="Mortazavi A."/>
        </authorList>
    </citation>
    <scope>NUCLEOTIDE SEQUENCE [LARGE SCALE GENOMIC DNA]</scope>
    <source>
        <strain evidence="2">ALL</strain>
    </source>
</reference>
<sequence length="67" mass="7924">MNSESLVDSEPLGKWNGGERGRQREEQMKQLQQLSERCERGGQRFPQGFNQIQLCSRLRFWGRWLAV</sequence>
<dbReference type="AlphaFoldDB" id="A0A4U8V4I3"/>
<proteinExistence type="predicted"/>
<evidence type="ECO:0000313" key="2">
    <source>
        <dbReference type="EMBL" id="TMS40034.1"/>
    </source>
</evidence>
<evidence type="ECO:0000256" key="1">
    <source>
        <dbReference type="SAM" id="MobiDB-lite"/>
    </source>
</evidence>
<comment type="caution">
    <text evidence="2">The sequence shown here is derived from an EMBL/GenBank/DDBJ whole genome shotgun (WGS) entry which is preliminary data.</text>
</comment>
<dbReference type="EMBL" id="AZBU02000001">
    <property type="protein sequence ID" value="TMS40034.1"/>
    <property type="molecule type" value="Genomic_DNA"/>
</dbReference>
<feature type="region of interest" description="Disordered" evidence="1">
    <location>
        <begin position="1"/>
        <end position="33"/>
    </location>
</feature>
<name>A0A4U8V4I3_STECR</name>
<protein>
    <submittedName>
        <fullName evidence="2">Uncharacterized protein</fullName>
    </submittedName>
</protein>
<reference evidence="2" key="2">
    <citation type="journal article" date="2015" name="Genome Biol.">
        <title>Comparative genomics of Steinernema reveals deeply conserved gene regulatory networks.</title>
        <authorList>
            <person name="Dillman A.R."/>
            <person name="Macchietto M."/>
            <person name="Porter C.F."/>
            <person name="Rogers A."/>
            <person name="Williams B."/>
            <person name="Antoshechkin I."/>
            <person name="Lee M.M."/>
            <person name="Goodwin Z."/>
            <person name="Lu X."/>
            <person name="Lewis E.E."/>
            <person name="Goodrich-Blair H."/>
            <person name="Stock S.P."/>
            <person name="Adams B.J."/>
            <person name="Sternberg P.W."/>
            <person name="Mortazavi A."/>
        </authorList>
    </citation>
    <scope>NUCLEOTIDE SEQUENCE [LARGE SCALE GENOMIC DNA]</scope>
    <source>
        <strain evidence="2">ALL</strain>
    </source>
</reference>
<reference evidence="2" key="1">
    <citation type="submission" date="2013-11" db="EMBL/GenBank/DDBJ databases">
        <authorList>
            <person name="Sternberg P."/>
            <person name="Dillman A."/>
            <person name="Macchietto M."/>
        </authorList>
    </citation>
    <scope>NUCLEOTIDE SEQUENCE</scope>
    <source>
        <strain evidence="2">ALL</strain>
    </source>
</reference>